<name>A0A2P8I4M0_SACCR</name>
<evidence type="ECO:0000313" key="2">
    <source>
        <dbReference type="Proteomes" id="UP000241118"/>
    </source>
</evidence>
<proteinExistence type="predicted"/>
<dbReference type="AlphaFoldDB" id="A0A2P8I4M0"/>
<accession>A0A2P8I4M0</accession>
<gene>
    <name evidence="1" type="ORF">B0I31_109202</name>
</gene>
<dbReference type="EMBL" id="PYAX01000009">
    <property type="protein sequence ID" value="PSL53412.1"/>
    <property type="molecule type" value="Genomic_DNA"/>
</dbReference>
<evidence type="ECO:0000313" key="1">
    <source>
        <dbReference type="EMBL" id="PSL53412.1"/>
    </source>
</evidence>
<reference evidence="1 2" key="1">
    <citation type="submission" date="2018-03" db="EMBL/GenBank/DDBJ databases">
        <title>Genomic Encyclopedia of Type Strains, Phase III (KMG-III): the genomes of soil and plant-associated and newly described type strains.</title>
        <authorList>
            <person name="Whitman W."/>
        </authorList>
    </citation>
    <scope>NUCLEOTIDE SEQUENCE [LARGE SCALE GENOMIC DNA]</scope>
    <source>
        <strain evidence="1 2">CGMCC 4.7097</strain>
    </source>
</reference>
<keyword evidence="2" id="KW-1185">Reference proteome</keyword>
<organism evidence="1 2">
    <name type="scientific">Saccharothrix carnea</name>
    <dbReference type="NCBI Taxonomy" id="1280637"/>
    <lineage>
        <taxon>Bacteria</taxon>
        <taxon>Bacillati</taxon>
        <taxon>Actinomycetota</taxon>
        <taxon>Actinomycetes</taxon>
        <taxon>Pseudonocardiales</taxon>
        <taxon>Pseudonocardiaceae</taxon>
        <taxon>Saccharothrix</taxon>
    </lineage>
</organism>
<sequence length="204" mass="22083">MPDMTLYRGERDNVWPAPAVRLIWGGMTIRDPWPGARLPNQTATGAWSALSRAISTSGGDLAAFSGTLRAAGVSYGLNFTRTPVPVDPDCDHHYVVTIHHARTFLLRYGGVGGWTLGDEVPWAGDPGLADQDYVVLNGPSVSRSTVLGYGHFAETPEVTLFTDVPTNWVTSVNGQPIGARGVRVLTDSALSDDERLRLTKLRRP</sequence>
<dbReference type="Proteomes" id="UP000241118">
    <property type="component" value="Unassembled WGS sequence"/>
</dbReference>
<comment type="caution">
    <text evidence="1">The sequence shown here is derived from an EMBL/GenBank/DDBJ whole genome shotgun (WGS) entry which is preliminary data.</text>
</comment>
<protein>
    <submittedName>
        <fullName evidence="1">Uncharacterized protein</fullName>
    </submittedName>
</protein>